<dbReference type="EMBL" id="WBVM01000002">
    <property type="protein sequence ID" value="KAB2809237.1"/>
    <property type="molecule type" value="Genomic_DNA"/>
</dbReference>
<protein>
    <submittedName>
        <fullName evidence="1">Uncharacterized protein</fullName>
    </submittedName>
</protein>
<evidence type="ECO:0000313" key="2">
    <source>
        <dbReference type="Proteomes" id="UP000449906"/>
    </source>
</evidence>
<evidence type="ECO:0000313" key="1">
    <source>
        <dbReference type="EMBL" id="KAB2809237.1"/>
    </source>
</evidence>
<name>A0A7J5DV94_NOCSI</name>
<proteinExistence type="predicted"/>
<gene>
    <name evidence="1" type="ORF">F9L07_19545</name>
</gene>
<reference evidence="1 2" key="1">
    <citation type="submission" date="2019-09" db="EMBL/GenBank/DDBJ databases">
        <title>Pimelobacter sp. isolated from Paulinella.</title>
        <authorList>
            <person name="Jeong S.E."/>
        </authorList>
    </citation>
    <scope>NUCLEOTIDE SEQUENCE [LARGE SCALE GENOMIC DNA]</scope>
    <source>
        <strain evidence="1 2">Pch-N</strain>
    </source>
</reference>
<sequence length="140" mass="15407">MTADLDLIRRAANQMLELAEAATSGPWAVAQSGYLDHWATVVRVHDEPAKALPLLAVDLIGGRRSKKLLEEGKGFHAVLSHGDAEHIAHWDPVTTLAVADLLTCHADGIERTWSQHATDAWPEPYRRSLAVARAFLKEDQ</sequence>
<organism evidence="1 2">
    <name type="scientific">Nocardioides simplex</name>
    <name type="common">Arthrobacter simplex</name>
    <dbReference type="NCBI Taxonomy" id="2045"/>
    <lineage>
        <taxon>Bacteria</taxon>
        <taxon>Bacillati</taxon>
        <taxon>Actinomycetota</taxon>
        <taxon>Actinomycetes</taxon>
        <taxon>Propionibacteriales</taxon>
        <taxon>Nocardioidaceae</taxon>
        <taxon>Pimelobacter</taxon>
    </lineage>
</organism>
<accession>A0A7J5DV94</accession>
<dbReference type="AlphaFoldDB" id="A0A7J5DV94"/>
<dbReference type="RefSeq" id="WP_151581442.1">
    <property type="nucleotide sequence ID" value="NZ_WBVM01000002.1"/>
</dbReference>
<comment type="caution">
    <text evidence="1">The sequence shown here is derived from an EMBL/GenBank/DDBJ whole genome shotgun (WGS) entry which is preliminary data.</text>
</comment>
<dbReference type="Proteomes" id="UP000449906">
    <property type="component" value="Unassembled WGS sequence"/>
</dbReference>